<organism evidence="1 2">
    <name type="scientific">Cylindrospermopsis curvispora GIHE-G1</name>
    <dbReference type="NCBI Taxonomy" id="2666332"/>
    <lineage>
        <taxon>Bacteria</taxon>
        <taxon>Bacillati</taxon>
        <taxon>Cyanobacteriota</taxon>
        <taxon>Cyanophyceae</taxon>
        <taxon>Nostocales</taxon>
        <taxon>Aphanizomenonaceae</taxon>
        <taxon>Cylindrospermopsis</taxon>
    </lineage>
</organism>
<sequence>MLSARELIIAPLVVSLSILAVTSNQYLRLRELVTAPENRSEESVKKDDQKNALRLKFLDNMPSFGYGNLLAKWVYVDFLQYFGDDQQRQRTGYGLSPEFLKIVLKHDPRFLDAYLSLSVSTSLYAGMPKTAVNLMETNLQFLSPKLPPKSYYVWSYKGIDELLFLGDHQAARQSFIKAANWAREYDDPEAQKVVFFSEKTANFLLRNPDSKFARIATWTMVLQNNVDGKTRQIATGEIENLGGKVVVNNLGLPTVIFPERD</sequence>
<gene>
    <name evidence="1" type="ORF">IAR63_04330</name>
</gene>
<evidence type="ECO:0000313" key="2">
    <source>
        <dbReference type="Proteomes" id="UP000516013"/>
    </source>
</evidence>
<name>A0A7H0F2M9_9CYAN</name>
<accession>A0A7H0F2M9</accession>
<dbReference type="KEGG" id="ccur:IAR63_04330"/>
<proteinExistence type="predicted"/>
<reference evidence="1 2" key="1">
    <citation type="submission" date="2020-08" db="EMBL/GenBank/DDBJ databases">
        <title>Complete genome sequence of Raphidiopsis curvispora isolated from drinking water reservoir in South Korea.</title>
        <authorList>
            <person name="Jeong J."/>
        </authorList>
    </citation>
    <scope>NUCLEOTIDE SEQUENCE [LARGE SCALE GENOMIC DNA]</scope>
    <source>
        <strain evidence="1 2">GIHE-G1</strain>
    </source>
</reference>
<dbReference type="RefSeq" id="WP_187706721.1">
    <property type="nucleotide sequence ID" value="NZ_CP060822.1"/>
</dbReference>
<dbReference type="EMBL" id="CP060822">
    <property type="protein sequence ID" value="QNP30295.1"/>
    <property type="molecule type" value="Genomic_DNA"/>
</dbReference>
<dbReference type="AlphaFoldDB" id="A0A7H0F2M9"/>
<keyword evidence="2" id="KW-1185">Reference proteome</keyword>
<dbReference type="Proteomes" id="UP000516013">
    <property type="component" value="Chromosome"/>
</dbReference>
<evidence type="ECO:0000313" key="1">
    <source>
        <dbReference type="EMBL" id="QNP30295.1"/>
    </source>
</evidence>
<protein>
    <submittedName>
        <fullName evidence="1">Uncharacterized protein</fullName>
    </submittedName>
</protein>